<proteinExistence type="predicted"/>
<evidence type="ECO:0000313" key="1">
    <source>
        <dbReference type="EMBL" id="KAL0408350.1"/>
    </source>
</evidence>
<accession>A0AAW2TTX2</accession>
<dbReference type="EMBL" id="JACGWJ010000007">
    <property type="protein sequence ID" value="KAL0408350.1"/>
    <property type="molecule type" value="Genomic_DNA"/>
</dbReference>
<protein>
    <submittedName>
        <fullName evidence="1">Uncharacterized protein</fullName>
    </submittedName>
</protein>
<name>A0AAW2TTX2_SESRA</name>
<sequence length="137" mass="15330">MLADWGGQSATIACEPWLPRPHTFQLIAKPRTLHCEAKVAALIDAERGWNKVLIGEEFLPIDADCILSIPLPEDDRRDEIVWHYGKKGLFSVRSAYELAVSLPSASSSKTPDADWTGVFYGEPKYLRRLSSSRSDVE</sequence>
<comment type="caution">
    <text evidence="1">The sequence shown here is derived from an EMBL/GenBank/DDBJ whole genome shotgun (WGS) entry which is preliminary data.</text>
</comment>
<reference evidence="1" key="1">
    <citation type="submission" date="2020-06" db="EMBL/GenBank/DDBJ databases">
        <authorList>
            <person name="Li T."/>
            <person name="Hu X."/>
            <person name="Zhang T."/>
            <person name="Song X."/>
            <person name="Zhang H."/>
            <person name="Dai N."/>
            <person name="Sheng W."/>
            <person name="Hou X."/>
            <person name="Wei L."/>
        </authorList>
    </citation>
    <scope>NUCLEOTIDE SEQUENCE</scope>
    <source>
        <strain evidence="1">G02</strain>
        <tissue evidence="1">Leaf</tissue>
    </source>
</reference>
<organism evidence="1">
    <name type="scientific">Sesamum radiatum</name>
    <name type="common">Black benniseed</name>
    <dbReference type="NCBI Taxonomy" id="300843"/>
    <lineage>
        <taxon>Eukaryota</taxon>
        <taxon>Viridiplantae</taxon>
        <taxon>Streptophyta</taxon>
        <taxon>Embryophyta</taxon>
        <taxon>Tracheophyta</taxon>
        <taxon>Spermatophyta</taxon>
        <taxon>Magnoliopsida</taxon>
        <taxon>eudicotyledons</taxon>
        <taxon>Gunneridae</taxon>
        <taxon>Pentapetalae</taxon>
        <taxon>asterids</taxon>
        <taxon>lamiids</taxon>
        <taxon>Lamiales</taxon>
        <taxon>Pedaliaceae</taxon>
        <taxon>Sesamum</taxon>
    </lineage>
</organism>
<gene>
    <name evidence="1" type="ORF">Sradi_1769400</name>
</gene>
<reference evidence="1" key="2">
    <citation type="journal article" date="2024" name="Plant">
        <title>Genomic evolution and insights into agronomic trait innovations of Sesamum species.</title>
        <authorList>
            <person name="Miao H."/>
            <person name="Wang L."/>
            <person name="Qu L."/>
            <person name="Liu H."/>
            <person name="Sun Y."/>
            <person name="Le M."/>
            <person name="Wang Q."/>
            <person name="Wei S."/>
            <person name="Zheng Y."/>
            <person name="Lin W."/>
            <person name="Duan Y."/>
            <person name="Cao H."/>
            <person name="Xiong S."/>
            <person name="Wang X."/>
            <person name="Wei L."/>
            <person name="Li C."/>
            <person name="Ma Q."/>
            <person name="Ju M."/>
            <person name="Zhao R."/>
            <person name="Li G."/>
            <person name="Mu C."/>
            <person name="Tian Q."/>
            <person name="Mei H."/>
            <person name="Zhang T."/>
            <person name="Gao T."/>
            <person name="Zhang H."/>
        </authorList>
    </citation>
    <scope>NUCLEOTIDE SEQUENCE</scope>
    <source>
        <strain evidence="1">G02</strain>
    </source>
</reference>
<dbReference type="AlphaFoldDB" id="A0AAW2TTX2"/>